<comment type="similarity">
    <text evidence="1">Belongs to the AHA1 family.</text>
</comment>
<evidence type="ECO:0000256" key="1">
    <source>
        <dbReference type="ARBA" id="ARBA00006817"/>
    </source>
</evidence>
<sequence>MSDTHEFELVHDIDLAATPEQVWEAIATGPGIDSWFMGRNEVEPRVGGQTSMAMPGFTGTGTVTAFEPGRRFAYRSEAAEDGTFMAFEYLIEGREGSSTALRLVHSGILGADWESEYDALKKGNPLYLRTLAQYLEHFDGRTAVPVSAFGPPQADQDVVWAAVTAALSLPKDVAEGDAVSLVLGGEEIRGVVDTTLEPSFLGVRTGDALLRFVGRGGVILTGHHIFADVEQAAAEQAWTEWLAELFQ</sequence>
<dbReference type="SUPFAM" id="SSF55961">
    <property type="entry name" value="Bet v1-like"/>
    <property type="match status" value="1"/>
</dbReference>
<dbReference type="Proteomes" id="UP001501444">
    <property type="component" value="Unassembled WGS sequence"/>
</dbReference>
<name>A0ABN3G270_9ACTN</name>
<protein>
    <submittedName>
        <fullName evidence="3">SRPBCC domain-containing protein</fullName>
    </submittedName>
</protein>
<evidence type="ECO:0000259" key="2">
    <source>
        <dbReference type="Pfam" id="PF08327"/>
    </source>
</evidence>
<dbReference type="Pfam" id="PF08327">
    <property type="entry name" value="AHSA1"/>
    <property type="match status" value="1"/>
</dbReference>
<comment type="caution">
    <text evidence="3">The sequence shown here is derived from an EMBL/GenBank/DDBJ whole genome shotgun (WGS) entry which is preliminary data.</text>
</comment>
<accession>A0ABN3G270</accession>
<dbReference type="Gene3D" id="3.30.530.20">
    <property type="match status" value="1"/>
</dbReference>
<keyword evidence="4" id="KW-1185">Reference proteome</keyword>
<reference evidence="3 4" key="1">
    <citation type="journal article" date="2019" name="Int. J. Syst. Evol. Microbiol.">
        <title>The Global Catalogue of Microorganisms (GCM) 10K type strain sequencing project: providing services to taxonomists for standard genome sequencing and annotation.</title>
        <authorList>
            <consortium name="The Broad Institute Genomics Platform"/>
            <consortium name="The Broad Institute Genome Sequencing Center for Infectious Disease"/>
            <person name="Wu L."/>
            <person name="Ma J."/>
        </authorList>
    </citation>
    <scope>NUCLEOTIDE SEQUENCE [LARGE SCALE GENOMIC DNA]</scope>
    <source>
        <strain evidence="3 4">JCM 3272</strain>
    </source>
</reference>
<organism evidence="3 4">
    <name type="scientific">Dactylosporangium salmoneum</name>
    <dbReference type="NCBI Taxonomy" id="53361"/>
    <lineage>
        <taxon>Bacteria</taxon>
        <taxon>Bacillati</taxon>
        <taxon>Actinomycetota</taxon>
        <taxon>Actinomycetes</taxon>
        <taxon>Micromonosporales</taxon>
        <taxon>Micromonosporaceae</taxon>
        <taxon>Dactylosporangium</taxon>
    </lineage>
</organism>
<dbReference type="RefSeq" id="WP_344612666.1">
    <property type="nucleotide sequence ID" value="NZ_BAAARV010000022.1"/>
</dbReference>
<proteinExistence type="inferred from homology"/>
<dbReference type="CDD" id="cd07814">
    <property type="entry name" value="SRPBCC_CalC_Aha1-like"/>
    <property type="match status" value="1"/>
</dbReference>
<dbReference type="EMBL" id="BAAARV010000022">
    <property type="protein sequence ID" value="GAA2342655.1"/>
    <property type="molecule type" value="Genomic_DNA"/>
</dbReference>
<evidence type="ECO:0000313" key="4">
    <source>
        <dbReference type="Proteomes" id="UP001501444"/>
    </source>
</evidence>
<dbReference type="InterPro" id="IPR023393">
    <property type="entry name" value="START-like_dom_sf"/>
</dbReference>
<gene>
    <name evidence="3" type="ORF">GCM10010170_026960</name>
</gene>
<evidence type="ECO:0000313" key="3">
    <source>
        <dbReference type="EMBL" id="GAA2342655.1"/>
    </source>
</evidence>
<feature type="domain" description="Activator of Hsp90 ATPase homologue 1/2-like C-terminal" evidence="2">
    <location>
        <begin position="17"/>
        <end position="136"/>
    </location>
</feature>
<dbReference type="InterPro" id="IPR013538">
    <property type="entry name" value="ASHA1/2-like_C"/>
</dbReference>